<evidence type="ECO:0000313" key="26">
    <source>
        <dbReference type="EMBL" id="PNT13641.2"/>
    </source>
</evidence>
<dbReference type="InterPro" id="IPR003609">
    <property type="entry name" value="Pan_app"/>
</dbReference>
<evidence type="ECO:0000256" key="4">
    <source>
        <dbReference type="ARBA" id="ARBA00022679"/>
    </source>
</evidence>
<dbReference type="FunFam" id="3.30.200.20:FF:000195">
    <property type="entry name" value="G-type lectin S-receptor-like serine/threonine-protein kinase"/>
    <property type="match status" value="1"/>
</dbReference>
<dbReference type="CDD" id="cd00054">
    <property type="entry name" value="EGF_CA"/>
    <property type="match status" value="1"/>
</dbReference>
<keyword evidence="9 17" id="KW-0067">ATP-binding</keyword>
<evidence type="ECO:0000256" key="12">
    <source>
        <dbReference type="ARBA" id="ARBA00023157"/>
    </source>
</evidence>
<sequence length="823" mass="93701">MRVLMDYISFLRFYFSLLLFVRVTTPIDTMNTTQSIRDGDTIVSASGTYELGFFSPGKSKNRYLGVWYGKISVLTAVWVANREAPLNDSSGVARITNQGLLVLLNRSGSIIWSSNTLTLAKNPVVQLLDSGNLVVKEKGDDNLENSLWQSFEHPGNTLIPGMKIGRNRITGMEWYVTSWKSADDPSRGNITGILVPDGYPELILLEDSKVKHRAGPWNGLQFSGVPQVKPNPVYTFEFVFNDKEIFYREQLKNSSTHWRIVLTQDGDVLHLLWIEQTQSWFLYETANTDNCESYALCGANGICSINNSPVCSCLHGFVPEVPSEWDKTDWSSGCVRKIAPNCFRDEFRKISGVKMPETRKSWFNRSMNLEECKNTCLKNCSCTAYTNLDIRDGGSGCLLWFNDLIDIRTFFQNEQDIFIRMDASEPDKDDSPKVDTKSKVKKRIVVSTVLSTGILFIGLCLVLYVWKKKQQKNSNFQRRSNNKDLKEELELPFFNMDELACATNNFSVSNKLGEGGFGPVYKGTLTDGREIAVKRLSKNSRQGLDEFKNEVKHIVKLQHRNLVRLLGCCIERDETMLVYEFLPNKSLDFFIFDETQSLLLDWPKRYNIINGIARGLLYLHQDSRLRIIHRDLTRLRIIHRDLKTSNILLAWLEVLEKMKPKPIYTNKVAGTYGYISPEYANHGLYSLKSDVFSFGVLVLEIVSGNRYRGFCHPDHRLNLVGHAWMLFKQGRPLELAAKSKVKTPYLSEVLRSIHVGLLCVQENPENRPNMSYVVLMLGNEDELPQPKQPGFFTERDLVEASCSSSQSKPPSANECSISVLEAR</sequence>
<dbReference type="AlphaFoldDB" id="A0A2K1YKS5"/>
<dbReference type="InterPro" id="IPR000719">
    <property type="entry name" value="Prot_kinase_dom"/>
</dbReference>
<evidence type="ECO:0000256" key="19">
    <source>
        <dbReference type="SAM" id="MobiDB-lite"/>
    </source>
</evidence>
<name>A0A2K1YKS5_POPTR</name>
<evidence type="ECO:0000256" key="11">
    <source>
        <dbReference type="ARBA" id="ARBA00023136"/>
    </source>
</evidence>
<dbReference type="InterPro" id="IPR036426">
    <property type="entry name" value="Bulb-type_lectin_dom_sf"/>
</dbReference>
<dbReference type="PROSITE" id="PS50927">
    <property type="entry name" value="BULB_LECTIN"/>
    <property type="match status" value="1"/>
</dbReference>
<dbReference type="EC" id="2.7.11.1" evidence="17"/>
<evidence type="ECO:0000259" key="24">
    <source>
        <dbReference type="PROSITE" id="PS50927"/>
    </source>
</evidence>
<keyword evidence="2 17" id="KW-0723">Serine/threonine-protein kinase</keyword>
<feature type="domain" description="Bulb-type lectin" evidence="24">
    <location>
        <begin position="27"/>
        <end position="148"/>
    </location>
</feature>
<keyword evidence="5 20" id="KW-0812">Transmembrane</keyword>
<feature type="signal peptide" evidence="21">
    <location>
        <begin position="1"/>
        <end position="26"/>
    </location>
</feature>
<keyword evidence="18" id="KW-0245">EGF-like domain</keyword>
<evidence type="ECO:0000256" key="21">
    <source>
        <dbReference type="SAM" id="SignalP"/>
    </source>
</evidence>
<dbReference type="GO" id="GO:0005886">
    <property type="term" value="C:plasma membrane"/>
    <property type="evidence" value="ECO:0000318"/>
    <property type="project" value="GO_Central"/>
</dbReference>
<dbReference type="Pfam" id="PF01453">
    <property type="entry name" value="B_lectin"/>
    <property type="match status" value="1"/>
</dbReference>
<evidence type="ECO:0000259" key="23">
    <source>
        <dbReference type="PROSITE" id="PS50026"/>
    </source>
</evidence>
<dbReference type="FunFam" id="2.90.10.10:FF:000004">
    <property type="entry name" value="G-type lectin S-receptor-like serine/threonine-protein kinase"/>
    <property type="match status" value="1"/>
</dbReference>
<dbReference type="Pfam" id="PF08276">
    <property type="entry name" value="PAN_2"/>
    <property type="match status" value="1"/>
</dbReference>
<accession>A0A2K1YKS5</accession>
<dbReference type="Gene3D" id="1.10.510.10">
    <property type="entry name" value="Transferase(Phosphotransferase) domain 1"/>
    <property type="match status" value="1"/>
</dbReference>
<dbReference type="InterPro" id="IPR000742">
    <property type="entry name" value="EGF"/>
</dbReference>
<dbReference type="SMART" id="SM00108">
    <property type="entry name" value="B_lectin"/>
    <property type="match status" value="1"/>
</dbReference>
<keyword evidence="11 20" id="KW-0472">Membrane</keyword>
<dbReference type="InParanoid" id="A0A2K1YKS5"/>
<evidence type="ECO:0000256" key="13">
    <source>
        <dbReference type="ARBA" id="ARBA00023170"/>
    </source>
</evidence>
<dbReference type="SUPFAM" id="SSF56112">
    <property type="entry name" value="Protein kinase-like (PK-like)"/>
    <property type="match status" value="1"/>
</dbReference>
<evidence type="ECO:0000259" key="25">
    <source>
        <dbReference type="PROSITE" id="PS50948"/>
    </source>
</evidence>
<feature type="transmembrane region" description="Helical" evidence="20">
    <location>
        <begin position="444"/>
        <end position="466"/>
    </location>
</feature>
<evidence type="ECO:0000256" key="2">
    <source>
        <dbReference type="ARBA" id="ARBA00022527"/>
    </source>
</evidence>
<keyword evidence="7 17" id="KW-0547">Nucleotide-binding</keyword>
<evidence type="ECO:0000256" key="14">
    <source>
        <dbReference type="ARBA" id="ARBA00023180"/>
    </source>
</evidence>
<dbReference type="PROSITE" id="PS50948">
    <property type="entry name" value="PAN"/>
    <property type="match status" value="1"/>
</dbReference>
<keyword evidence="8 17" id="KW-0418">Kinase</keyword>
<evidence type="ECO:0000256" key="17">
    <source>
        <dbReference type="PIRNR" id="PIRNR000641"/>
    </source>
</evidence>
<dbReference type="PROSITE" id="PS00108">
    <property type="entry name" value="PROTEIN_KINASE_ST"/>
    <property type="match status" value="1"/>
</dbReference>
<evidence type="ECO:0000256" key="10">
    <source>
        <dbReference type="ARBA" id="ARBA00022989"/>
    </source>
</evidence>
<feature type="domain" description="Protein kinase" evidence="22">
    <location>
        <begin position="506"/>
        <end position="791"/>
    </location>
</feature>
<evidence type="ECO:0000256" key="1">
    <source>
        <dbReference type="ARBA" id="ARBA00004479"/>
    </source>
</evidence>
<dbReference type="PANTHER" id="PTHR32444">
    <property type="entry name" value="BULB-TYPE LECTIN DOMAIN-CONTAINING PROTEIN"/>
    <property type="match status" value="1"/>
</dbReference>
<dbReference type="InterPro" id="IPR021820">
    <property type="entry name" value="S-locus_recpt_kinase_C"/>
</dbReference>
<comment type="catalytic activity">
    <reaction evidence="15 17">
        <text>L-threonyl-[protein] + ATP = O-phospho-L-threonyl-[protein] + ADP + H(+)</text>
        <dbReference type="Rhea" id="RHEA:46608"/>
        <dbReference type="Rhea" id="RHEA-COMP:11060"/>
        <dbReference type="Rhea" id="RHEA-COMP:11605"/>
        <dbReference type="ChEBI" id="CHEBI:15378"/>
        <dbReference type="ChEBI" id="CHEBI:30013"/>
        <dbReference type="ChEBI" id="CHEBI:30616"/>
        <dbReference type="ChEBI" id="CHEBI:61977"/>
        <dbReference type="ChEBI" id="CHEBI:456216"/>
        <dbReference type="EC" id="2.7.11.1"/>
    </reaction>
</comment>
<dbReference type="InterPro" id="IPR001245">
    <property type="entry name" value="Ser-Thr/Tyr_kinase_cat_dom"/>
</dbReference>
<evidence type="ECO:0000259" key="22">
    <source>
        <dbReference type="PROSITE" id="PS50011"/>
    </source>
</evidence>
<reference evidence="26 27" key="1">
    <citation type="journal article" date="2006" name="Science">
        <title>The genome of black cottonwood, Populus trichocarpa (Torr. &amp; Gray).</title>
        <authorList>
            <person name="Tuskan G.A."/>
            <person name="Difazio S."/>
            <person name="Jansson S."/>
            <person name="Bohlmann J."/>
            <person name="Grigoriev I."/>
            <person name="Hellsten U."/>
            <person name="Putnam N."/>
            <person name="Ralph S."/>
            <person name="Rombauts S."/>
            <person name="Salamov A."/>
            <person name="Schein J."/>
            <person name="Sterck L."/>
            <person name="Aerts A."/>
            <person name="Bhalerao R.R."/>
            <person name="Bhalerao R.P."/>
            <person name="Blaudez D."/>
            <person name="Boerjan W."/>
            <person name="Brun A."/>
            <person name="Brunner A."/>
            <person name="Busov V."/>
            <person name="Campbell M."/>
            <person name="Carlson J."/>
            <person name="Chalot M."/>
            <person name="Chapman J."/>
            <person name="Chen G.L."/>
            <person name="Cooper D."/>
            <person name="Coutinho P.M."/>
            <person name="Couturier J."/>
            <person name="Covert S."/>
            <person name="Cronk Q."/>
            <person name="Cunningham R."/>
            <person name="Davis J."/>
            <person name="Degroeve S."/>
            <person name="Dejardin A."/>
            <person name="Depamphilis C."/>
            <person name="Detter J."/>
            <person name="Dirks B."/>
            <person name="Dubchak I."/>
            <person name="Duplessis S."/>
            <person name="Ehlting J."/>
            <person name="Ellis B."/>
            <person name="Gendler K."/>
            <person name="Goodstein D."/>
            <person name="Gribskov M."/>
            <person name="Grimwood J."/>
            <person name="Groover A."/>
            <person name="Gunter L."/>
            <person name="Hamberger B."/>
            <person name="Heinze B."/>
            <person name="Helariutta Y."/>
            <person name="Henrissat B."/>
            <person name="Holligan D."/>
            <person name="Holt R."/>
            <person name="Huang W."/>
            <person name="Islam-Faridi N."/>
            <person name="Jones S."/>
            <person name="Jones-Rhoades M."/>
            <person name="Jorgensen R."/>
            <person name="Joshi C."/>
            <person name="Kangasjarvi J."/>
            <person name="Karlsson J."/>
            <person name="Kelleher C."/>
            <person name="Kirkpatrick R."/>
            <person name="Kirst M."/>
            <person name="Kohler A."/>
            <person name="Kalluri U."/>
            <person name="Larimer F."/>
            <person name="Leebens-Mack J."/>
            <person name="Leple J.C."/>
            <person name="Locascio P."/>
            <person name="Lou Y."/>
            <person name="Lucas S."/>
            <person name="Martin F."/>
            <person name="Montanini B."/>
            <person name="Napoli C."/>
            <person name="Nelson D.R."/>
            <person name="Nelson C."/>
            <person name="Nieminen K."/>
            <person name="Nilsson O."/>
            <person name="Pereda V."/>
            <person name="Peter G."/>
            <person name="Philippe R."/>
            <person name="Pilate G."/>
            <person name="Poliakov A."/>
            <person name="Razumovskaya J."/>
            <person name="Richardson P."/>
            <person name="Rinaldi C."/>
            <person name="Ritland K."/>
            <person name="Rouze P."/>
            <person name="Ryaboy D."/>
            <person name="Schmutz J."/>
            <person name="Schrader J."/>
            <person name="Segerman B."/>
            <person name="Shin H."/>
            <person name="Siddiqui A."/>
            <person name="Sterky F."/>
            <person name="Terry A."/>
            <person name="Tsai C.J."/>
            <person name="Uberbacher E."/>
            <person name="Unneberg P."/>
            <person name="Vahala J."/>
            <person name="Wall K."/>
            <person name="Wessler S."/>
            <person name="Yang G."/>
            <person name="Yin T."/>
            <person name="Douglas C."/>
            <person name="Marra M."/>
            <person name="Sandberg G."/>
            <person name="Van de Peer Y."/>
            <person name="Rokhsar D."/>
        </authorList>
    </citation>
    <scope>NUCLEOTIDE SEQUENCE [LARGE SCALE GENOMIC DNA]</scope>
    <source>
        <strain evidence="27">cv. Nisqually</strain>
    </source>
</reference>
<dbReference type="InterPro" id="IPR024171">
    <property type="entry name" value="SRK-like_kinase"/>
</dbReference>
<feature type="domain" description="Apple" evidence="25">
    <location>
        <begin position="342"/>
        <end position="423"/>
    </location>
</feature>
<evidence type="ECO:0000256" key="16">
    <source>
        <dbReference type="ARBA" id="ARBA00048679"/>
    </source>
</evidence>
<dbReference type="GO" id="GO:0048544">
    <property type="term" value="P:recognition of pollen"/>
    <property type="evidence" value="ECO:0007669"/>
    <property type="project" value="InterPro"/>
</dbReference>
<evidence type="ECO:0000256" key="15">
    <source>
        <dbReference type="ARBA" id="ARBA00047899"/>
    </source>
</evidence>
<dbReference type="FunFam" id="3.50.4.10:FF:000002">
    <property type="entry name" value="G-type lectin S-receptor-like serine/threonine-protein kinase"/>
    <property type="match status" value="1"/>
</dbReference>
<dbReference type="InterPro" id="IPR008271">
    <property type="entry name" value="Ser/Thr_kinase_AS"/>
</dbReference>
<organism evidence="26 27">
    <name type="scientific">Populus trichocarpa</name>
    <name type="common">Western balsam poplar</name>
    <name type="synonym">Populus balsamifera subsp. trichocarpa</name>
    <dbReference type="NCBI Taxonomy" id="3694"/>
    <lineage>
        <taxon>Eukaryota</taxon>
        <taxon>Viridiplantae</taxon>
        <taxon>Streptophyta</taxon>
        <taxon>Embryophyta</taxon>
        <taxon>Tracheophyta</taxon>
        <taxon>Spermatophyta</taxon>
        <taxon>Magnoliopsida</taxon>
        <taxon>eudicotyledons</taxon>
        <taxon>Gunneridae</taxon>
        <taxon>Pentapetalae</taxon>
        <taxon>rosids</taxon>
        <taxon>fabids</taxon>
        <taxon>Malpighiales</taxon>
        <taxon>Salicaceae</taxon>
        <taxon>Saliceae</taxon>
        <taxon>Populus</taxon>
    </lineage>
</organism>
<keyword evidence="3" id="KW-0597">Phosphoprotein</keyword>
<evidence type="ECO:0000256" key="5">
    <source>
        <dbReference type="ARBA" id="ARBA00022692"/>
    </source>
</evidence>
<dbReference type="SMART" id="SM00473">
    <property type="entry name" value="PAN_AP"/>
    <property type="match status" value="1"/>
</dbReference>
<gene>
    <name evidence="26" type="ORF">POPTR_011G154400</name>
</gene>
<comment type="subcellular location">
    <subcellularLocation>
        <location evidence="1">Membrane</location>
        <topology evidence="1">Single-pass type I membrane protein</topology>
    </subcellularLocation>
</comment>
<dbReference type="CDD" id="cd00028">
    <property type="entry name" value="B_lectin"/>
    <property type="match status" value="1"/>
</dbReference>
<keyword evidence="4 17" id="KW-0808">Transferase</keyword>
<evidence type="ECO:0000256" key="7">
    <source>
        <dbReference type="ARBA" id="ARBA00022741"/>
    </source>
</evidence>
<dbReference type="PANTHER" id="PTHR32444:SF183">
    <property type="entry name" value="APPLE DOMAIN-CONTAINING PROTEIN"/>
    <property type="match status" value="1"/>
</dbReference>
<dbReference type="Gene3D" id="3.50.4.10">
    <property type="entry name" value="Hepatocyte Growth Factor"/>
    <property type="match status" value="1"/>
</dbReference>
<keyword evidence="6 21" id="KW-0732">Signal</keyword>
<dbReference type="Pfam" id="PF11883">
    <property type="entry name" value="DUF3403"/>
    <property type="match status" value="1"/>
</dbReference>
<protein>
    <recommendedName>
        <fullName evidence="17">Receptor-like serine/threonine-protein kinase</fullName>
        <ecNumber evidence="17">2.7.11.1</ecNumber>
    </recommendedName>
</protein>
<dbReference type="GO" id="GO:0007165">
    <property type="term" value="P:signal transduction"/>
    <property type="evidence" value="ECO:0000318"/>
    <property type="project" value="GO_Central"/>
</dbReference>
<dbReference type="InterPro" id="IPR001480">
    <property type="entry name" value="Bulb-type_lectin_dom"/>
</dbReference>
<evidence type="ECO:0000256" key="18">
    <source>
        <dbReference type="PROSITE-ProRule" id="PRU00076"/>
    </source>
</evidence>
<dbReference type="PIRSF" id="PIRSF000641">
    <property type="entry name" value="SRK"/>
    <property type="match status" value="1"/>
</dbReference>
<dbReference type="GO" id="GO:0006955">
    <property type="term" value="P:immune response"/>
    <property type="evidence" value="ECO:0000318"/>
    <property type="project" value="GO_Central"/>
</dbReference>
<keyword evidence="10 20" id="KW-1133">Transmembrane helix</keyword>
<dbReference type="PROSITE" id="PS50026">
    <property type="entry name" value="EGF_3"/>
    <property type="match status" value="1"/>
</dbReference>
<evidence type="ECO:0000256" key="20">
    <source>
        <dbReference type="SAM" id="Phobius"/>
    </source>
</evidence>
<dbReference type="SUPFAM" id="SSF51110">
    <property type="entry name" value="alpha-D-mannose-specific plant lectins"/>
    <property type="match status" value="1"/>
</dbReference>
<feature type="domain" description="EGF-like" evidence="23">
    <location>
        <begin position="287"/>
        <end position="323"/>
    </location>
</feature>
<dbReference type="Gene3D" id="3.30.200.20">
    <property type="entry name" value="Phosphorylase Kinase, domain 1"/>
    <property type="match status" value="1"/>
</dbReference>
<comment type="similarity">
    <text evidence="17">Belongs to the protein kinase superfamily. Ser/Thr protein kinase family.</text>
</comment>
<comment type="catalytic activity">
    <reaction evidence="16 17">
        <text>L-seryl-[protein] + ATP = O-phospho-L-seryl-[protein] + ADP + H(+)</text>
        <dbReference type="Rhea" id="RHEA:17989"/>
        <dbReference type="Rhea" id="RHEA-COMP:9863"/>
        <dbReference type="Rhea" id="RHEA-COMP:11604"/>
        <dbReference type="ChEBI" id="CHEBI:15378"/>
        <dbReference type="ChEBI" id="CHEBI:29999"/>
        <dbReference type="ChEBI" id="CHEBI:30616"/>
        <dbReference type="ChEBI" id="CHEBI:83421"/>
        <dbReference type="ChEBI" id="CHEBI:456216"/>
        <dbReference type="EC" id="2.7.11.1"/>
    </reaction>
</comment>
<evidence type="ECO:0000313" key="27">
    <source>
        <dbReference type="Proteomes" id="UP000006729"/>
    </source>
</evidence>
<dbReference type="PROSITE" id="PS50011">
    <property type="entry name" value="PROTEIN_KINASE_DOM"/>
    <property type="match status" value="1"/>
</dbReference>
<dbReference type="GO" id="GO:0004674">
    <property type="term" value="F:protein serine/threonine kinase activity"/>
    <property type="evidence" value="ECO:0000318"/>
    <property type="project" value="GO_Central"/>
</dbReference>
<dbReference type="Gene3D" id="2.90.10.10">
    <property type="entry name" value="Bulb-type lectin domain"/>
    <property type="match status" value="1"/>
</dbReference>
<comment type="caution">
    <text evidence="18">Lacks conserved residue(s) required for the propagation of feature annotation.</text>
</comment>
<keyword evidence="13" id="KW-0675">Receptor</keyword>
<dbReference type="GO" id="GO:0005524">
    <property type="term" value="F:ATP binding"/>
    <property type="evidence" value="ECO:0007669"/>
    <property type="project" value="UniProtKB-KW"/>
</dbReference>
<feature type="chain" id="PRO_5018142469" description="Receptor-like serine/threonine-protein kinase" evidence="21">
    <location>
        <begin position="27"/>
        <end position="823"/>
    </location>
</feature>
<dbReference type="FunFam" id="1.10.510.10:FF:001023">
    <property type="entry name" value="Os07g0541700 protein"/>
    <property type="match status" value="1"/>
</dbReference>
<dbReference type="InterPro" id="IPR011009">
    <property type="entry name" value="Kinase-like_dom_sf"/>
</dbReference>
<dbReference type="InterPro" id="IPR000858">
    <property type="entry name" value="S_locus_glycoprot_dom"/>
</dbReference>
<dbReference type="CDD" id="cd01098">
    <property type="entry name" value="PAN_AP_plant"/>
    <property type="match status" value="1"/>
</dbReference>
<dbReference type="Proteomes" id="UP000006729">
    <property type="component" value="Chromosome 11"/>
</dbReference>
<evidence type="ECO:0000256" key="3">
    <source>
        <dbReference type="ARBA" id="ARBA00022553"/>
    </source>
</evidence>
<keyword evidence="14" id="KW-0325">Glycoprotein</keyword>
<feature type="compositionally biased region" description="Low complexity" evidence="19">
    <location>
        <begin position="802"/>
        <end position="811"/>
    </location>
</feature>
<keyword evidence="12" id="KW-1015">Disulfide bond</keyword>
<dbReference type="EMBL" id="CM009300">
    <property type="protein sequence ID" value="PNT13641.2"/>
    <property type="molecule type" value="Genomic_DNA"/>
</dbReference>
<dbReference type="Pfam" id="PF00954">
    <property type="entry name" value="S_locus_glycop"/>
    <property type="match status" value="1"/>
</dbReference>
<evidence type="ECO:0000256" key="8">
    <source>
        <dbReference type="ARBA" id="ARBA00022777"/>
    </source>
</evidence>
<evidence type="ECO:0000256" key="9">
    <source>
        <dbReference type="ARBA" id="ARBA00022840"/>
    </source>
</evidence>
<proteinExistence type="inferred from homology"/>
<evidence type="ECO:0000256" key="6">
    <source>
        <dbReference type="ARBA" id="ARBA00022729"/>
    </source>
</evidence>
<keyword evidence="27" id="KW-1185">Reference proteome</keyword>
<dbReference type="SMART" id="SM00220">
    <property type="entry name" value="S_TKc"/>
    <property type="match status" value="1"/>
</dbReference>
<dbReference type="Pfam" id="PF07714">
    <property type="entry name" value="PK_Tyr_Ser-Thr"/>
    <property type="match status" value="1"/>
</dbReference>
<feature type="region of interest" description="Disordered" evidence="19">
    <location>
        <begin position="802"/>
        <end position="823"/>
    </location>
</feature>